<sequence>MTKTSTSTNLVSSPNVQPSQIAAAEAEQQDELFYNSIKPQLDQLVKNPSDETISKILAHSRNK</sequence>
<name>A0A4U1C1Q1_9SPHI</name>
<gene>
    <name evidence="1" type="ORF">FA045_11600</name>
</gene>
<keyword evidence="2" id="KW-1185">Reference proteome</keyword>
<comment type="caution">
    <text evidence="1">The sequence shown here is derived from an EMBL/GenBank/DDBJ whole genome shotgun (WGS) entry which is preliminary data.</text>
</comment>
<evidence type="ECO:0000313" key="2">
    <source>
        <dbReference type="Proteomes" id="UP000310477"/>
    </source>
</evidence>
<dbReference type="Proteomes" id="UP000310477">
    <property type="component" value="Unassembled WGS sequence"/>
</dbReference>
<dbReference type="EMBL" id="SWBO01000006">
    <property type="protein sequence ID" value="TKB99556.1"/>
    <property type="molecule type" value="Genomic_DNA"/>
</dbReference>
<protein>
    <submittedName>
        <fullName evidence="1">Uncharacterized protein</fullName>
    </submittedName>
</protein>
<dbReference type="OrthoDB" id="799469at2"/>
<dbReference type="RefSeq" id="WP_136877249.1">
    <property type="nucleotide sequence ID" value="NZ_SWBO01000006.1"/>
</dbReference>
<evidence type="ECO:0000313" key="1">
    <source>
        <dbReference type="EMBL" id="TKB99556.1"/>
    </source>
</evidence>
<organism evidence="1 2">
    <name type="scientific">Pedobacter cryotolerans</name>
    <dbReference type="NCBI Taxonomy" id="2571270"/>
    <lineage>
        <taxon>Bacteria</taxon>
        <taxon>Pseudomonadati</taxon>
        <taxon>Bacteroidota</taxon>
        <taxon>Sphingobacteriia</taxon>
        <taxon>Sphingobacteriales</taxon>
        <taxon>Sphingobacteriaceae</taxon>
        <taxon>Pedobacter</taxon>
    </lineage>
</organism>
<accession>A0A4U1C1Q1</accession>
<reference evidence="1 2" key="1">
    <citation type="submission" date="2019-04" db="EMBL/GenBank/DDBJ databases">
        <title>Pedobacter sp. AR-2-6 sp. nov., isolated from Arctic soil.</title>
        <authorList>
            <person name="Dahal R.H."/>
            <person name="Kim D.-U."/>
        </authorList>
    </citation>
    <scope>NUCLEOTIDE SEQUENCE [LARGE SCALE GENOMIC DNA]</scope>
    <source>
        <strain evidence="1 2">AR-2-6</strain>
    </source>
</reference>
<dbReference type="AlphaFoldDB" id="A0A4U1C1Q1"/>
<proteinExistence type="predicted"/>